<reference evidence="2 3" key="1">
    <citation type="journal article" date="2023" name="Front. Microbiol.">
        <title>Ralstonia chuxiongensis sp. nov., Ralstonia mojiangensis sp. nov., and Ralstonia soli sp. nov., isolated from tobacco fields, are three novel species in the family Burkholderiaceae.</title>
        <authorList>
            <person name="Lu C.H."/>
            <person name="Zhang Y.Y."/>
            <person name="Jiang N."/>
            <person name="Chen W."/>
            <person name="Shao X."/>
            <person name="Zhao Z.M."/>
            <person name="Lu W.L."/>
            <person name="Hu X."/>
            <person name="Xi Y.X."/>
            <person name="Zou S.Y."/>
            <person name="Wei Q.J."/>
            <person name="Lin Z.L."/>
            <person name="Gong L."/>
            <person name="Gai X.T."/>
            <person name="Zhang L.Q."/>
            <person name="Li J.Y."/>
            <person name="Jin Y."/>
            <person name="Xia Z.Y."/>
        </authorList>
    </citation>
    <scope>NUCLEOTIDE SEQUENCE [LARGE SCALE GENOMIC DNA]</scope>
    <source>
        <strain evidence="2 3">22TCJT01-1</strain>
    </source>
</reference>
<dbReference type="RefSeq" id="WP_260784674.1">
    <property type="nucleotide sequence ID" value="NZ_JAOCQI010000001.1"/>
</dbReference>
<proteinExistence type="predicted"/>
<keyword evidence="3" id="KW-1185">Reference proteome</keyword>
<evidence type="ECO:0000313" key="2">
    <source>
        <dbReference type="EMBL" id="MCT7310082.1"/>
    </source>
</evidence>
<evidence type="ECO:0000313" key="3">
    <source>
        <dbReference type="Proteomes" id="UP001164420"/>
    </source>
</evidence>
<evidence type="ECO:0000256" key="1">
    <source>
        <dbReference type="SAM" id="SignalP"/>
    </source>
</evidence>
<comment type="caution">
    <text evidence="2">The sequence shown here is derived from an EMBL/GenBank/DDBJ whole genome shotgun (WGS) entry which is preliminary data.</text>
</comment>
<feature type="signal peptide" evidence="1">
    <location>
        <begin position="1"/>
        <end position="23"/>
    </location>
</feature>
<organism evidence="2 3">
    <name type="scientific">Ralstonia mojiangensis</name>
    <dbReference type="NCBI Taxonomy" id="2953895"/>
    <lineage>
        <taxon>Bacteria</taxon>
        <taxon>Pseudomonadati</taxon>
        <taxon>Pseudomonadota</taxon>
        <taxon>Betaproteobacteria</taxon>
        <taxon>Burkholderiales</taxon>
        <taxon>Burkholderiaceae</taxon>
        <taxon>Ralstonia</taxon>
    </lineage>
</organism>
<dbReference type="Proteomes" id="UP001164420">
    <property type="component" value="Unassembled WGS sequence"/>
</dbReference>
<feature type="chain" id="PRO_5045563118" evidence="1">
    <location>
        <begin position="24"/>
        <end position="173"/>
    </location>
</feature>
<gene>
    <name evidence="2" type="ORF">N5J06_03945</name>
</gene>
<dbReference type="EMBL" id="JAOCQI010000001">
    <property type="protein sequence ID" value="MCT7310082.1"/>
    <property type="molecule type" value="Genomic_DNA"/>
</dbReference>
<keyword evidence="1" id="KW-0732">Signal</keyword>
<accession>A0ABT2L562</accession>
<sequence>MRPSKLVPILFAVLSLVSSNAMSKSPEDKLLDVLMGEELGSERDFTCTETIDGKVTDTKAYLHFGSDNNYRRSNSYTDKRTGFAKLSSGMRGSFDVFVSGGTARIEFTEKYISDFFLEPALKYRATVAVEGSDHIVLTMKRPVPRDGSGVTDNVRLDCIGDAVRSRGSRLRAY</sequence>
<name>A0ABT2L562_9RALS</name>
<protein>
    <submittedName>
        <fullName evidence="2">Uncharacterized protein</fullName>
    </submittedName>
</protein>